<dbReference type="SUPFAM" id="SSF52029">
    <property type="entry name" value="GroEL apical domain-like"/>
    <property type="match status" value="1"/>
</dbReference>
<organism evidence="6 7">
    <name type="scientific">Crassostrea virginica</name>
    <name type="common">Eastern oyster</name>
    <dbReference type="NCBI Taxonomy" id="6565"/>
    <lineage>
        <taxon>Eukaryota</taxon>
        <taxon>Metazoa</taxon>
        <taxon>Spiralia</taxon>
        <taxon>Lophotrochozoa</taxon>
        <taxon>Mollusca</taxon>
        <taxon>Bivalvia</taxon>
        <taxon>Autobranchia</taxon>
        <taxon>Pteriomorphia</taxon>
        <taxon>Ostreida</taxon>
        <taxon>Ostreoidea</taxon>
        <taxon>Ostreidae</taxon>
        <taxon>Crassostrea</taxon>
    </lineage>
</organism>
<dbReference type="GO" id="GO:0051131">
    <property type="term" value="P:chaperone-mediated protein complex assembly"/>
    <property type="evidence" value="ECO:0007669"/>
    <property type="project" value="InterPro"/>
</dbReference>
<evidence type="ECO:0000256" key="1">
    <source>
        <dbReference type="ARBA" id="ARBA00008020"/>
    </source>
</evidence>
<proteinExistence type="inferred from homology"/>
<dbReference type="InterPro" id="IPR027409">
    <property type="entry name" value="GroEL-like_apical_dom_sf"/>
</dbReference>
<dbReference type="GO" id="GO:0005524">
    <property type="term" value="F:ATP binding"/>
    <property type="evidence" value="ECO:0007669"/>
    <property type="project" value="UniProtKB-KW"/>
</dbReference>
<dbReference type="KEGG" id="cvn:111136494"/>
<evidence type="ECO:0000256" key="4">
    <source>
        <dbReference type="ARBA" id="ARBA00023186"/>
    </source>
</evidence>
<dbReference type="RefSeq" id="XP_022343086.1">
    <property type="nucleotide sequence ID" value="XM_022487378.1"/>
</dbReference>
<reference evidence="7" key="1">
    <citation type="submission" date="2025-08" db="UniProtKB">
        <authorList>
            <consortium name="RefSeq"/>
        </authorList>
    </citation>
    <scope>IDENTIFICATION</scope>
    <source>
        <tissue evidence="7">Whole sample</tissue>
    </source>
</reference>
<evidence type="ECO:0000313" key="6">
    <source>
        <dbReference type="Proteomes" id="UP000694844"/>
    </source>
</evidence>
<dbReference type="InterPro" id="IPR042619">
    <property type="entry name" value="BBS10"/>
</dbReference>
<comment type="similarity">
    <text evidence="1 5">Belongs to the TCP-1 chaperonin family.</text>
</comment>
<dbReference type="PRINTS" id="PR00304">
    <property type="entry name" value="TCOMPLEXTCP1"/>
</dbReference>
<keyword evidence="6" id="KW-1185">Reference proteome</keyword>
<evidence type="ECO:0000313" key="7">
    <source>
        <dbReference type="RefSeq" id="XP_022343086.1"/>
    </source>
</evidence>
<protein>
    <submittedName>
        <fullName evidence="7">Bardet-Biedl syndrome 10 protein homolog isoform X1</fullName>
    </submittedName>
</protein>
<gene>
    <name evidence="7" type="primary">LOC111136494</name>
</gene>
<dbReference type="InterPro" id="IPR017998">
    <property type="entry name" value="Chaperone_TCP-1"/>
</dbReference>
<dbReference type="GeneID" id="111136494"/>
<dbReference type="Gene3D" id="1.10.560.10">
    <property type="entry name" value="GroEL-like equatorial domain"/>
    <property type="match status" value="1"/>
</dbReference>
<name>A0A8B8ET07_CRAVI</name>
<dbReference type="Pfam" id="PF00118">
    <property type="entry name" value="Cpn60_TCP1"/>
    <property type="match status" value="1"/>
</dbReference>
<dbReference type="InterPro" id="IPR027413">
    <property type="entry name" value="GROEL-like_equatorial_sf"/>
</dbReference>
<keyword evidence="3 5" id="KW-0067">ATP-binding</keyword>
<keyword evidence="2 5" id="KW-0547">Nucleotide-binding</keyword>
<keyword evidence="4 5" id="KW-0143">Chaperone</keyword>
<evidence type="ECO:0000256" key="3">
    <source>
        <dbReference type="ARBA" id="ARBA00022840"/>
    </source>
</evidence>
<dbReference type="Gene3D" id="3.30.260.10">
    <property type="entry name" value="TCP-1-like chaperonin intermediate domain"/>
    <property type="match status" value="1"/>
</dbReference>
<dbReference type="InterPro" id="IPR027410">
    <property type="entry name" value="TCP-1-like_intermed_sf"/>
</dbReference>
<evidence type="ECO:0000256" key="2">
    <source>
        <dbReference type="ARBA" id="ARBA00022741"/>
    </source>
</evidence>
<dbReference type="PANTHER" id="PTHR14667">
    <property type="entry name" value="BARDET-BIEDL SYNDROME 10 PROTEIN"/>
    <property type="match status" value="1"/>
</dbReference>
<accession>A0A8B8ET07</accession>
<dbReference type="InterPro" id="IPR002423">
    <property type="entry name" value="Cpn60/GroEL/TCP-1"/>
</dbReference>
<dbReference type="Gene3D" id="3.50.7.10">
    <property type="entry name" value="GroEL"/>
    <property type="match status" value="1"/>
</dbReference>
<dbReference type="PANTHER" id="PTHR14667:SF2">
    <property type="entry name" value="BARDET-BIEDL SYNDROME 10 PROTEIN"/>
    <property type="match status" value="1"/>
</dbReference>
<dbReference type="AlphaFoldDB" id="A0A8B8ET07"/>
<dbReference type="OrthoDB" id="9393833at2759"/>
<evidence type="ECO:0000256" key="5">
    <source>
        <dbReference type="RuleBase" id="RU004187"/>
    </source>
</evidence>
<sequence length="558" mass="62631">MENTTGTGLKLLDFSKSLQVSKSLESLVSRGFGPQGLQTLLATSTGQVLISNNGATIFNALNIGHPVGRLIVKAIDKMTQYTGDGSKIFILTLSQILQHIDYRYTENERGQLLRAISHFTQHIFPLLQQHALKCSKTCSLDSDKEAFSDSFKSVLRSVMSPHYPARTVECLISTVLSTFNFDLPSHLFLEQVSIITQNFNLFTIKTIGPSVSDSTTLDSFIIQRDFGIYFDTYLSDHVRFVILTSAIEGQINSEDQESIHLSTNNSLRKFMEYQRRRIEKFAQICTNQKINLIISSTGITKYNLQVFHSNNISVIHYVEEEDAEILSQMCRKNVISEFPRDEFSVKEIFLASSCVRVIINGKPCVQVTPCGEGLAPYTKTLVLTAPTEGLCRQLYTVLHKAIKSLYLSINLVHPRTQILGKSSCESVTMPGGSTFELMCSNFLFKWSKKKTKCEESQMAEILADAFLGVARTLHRNVTETTQNQTRDFLLKLSTIREASIGDQFLGFDRRGTLQEMDKEGILEPCSVKFHVVSCVMELLYTIMKTDGMIGTKNKVTVS</sequence>
<dbReference type="GO" id="GO:0140662">
    <property type="term" value="F:ATP-dependent protein folding chaperone"/>
    <property type="evidence" value="ECO:0007669"/>
    <property type="project" value="InterPro"/>
</dbReference>
<dbReference type="Proteomes" id="UP000694844">
    <property type="component" value="Chromosome 5"/>
</dbReference>
<dbReference type="SUPFAM" id="SSF48592">
    <property type="entry name" value="GroEL equatorial domain-like"/>
    <property type="match status" value="1"/>
</dbReference>